<organism evidence="2 3">
    <name type="scientific">Eumeta variegata</name>
    <name type="common">Bagworm moth</name>
    <name type="synonym">Eumeta japonica</name>
    <dbReference type="NCBI Taxonomy" id="151549"/>
    <lineage>
        <taxon>Eukaryota</taxon>
        <taxon>Metazoa</taxon>
        <taxon>Ecdysozoa</taxon>
        <taxon>Arthropoda</taxon>
        <taxon>Hexapoda</taxon>
        <taxon>Insecta</taxon>
        <taxon>Pterygota</taxon>
        <taxon>Neoptera</taxon>
        <taxon>Endopterygota</taxon>
        <taxon>Lepidoptera</taxon>
        <taxon>Glossata</taxon>
        <taxon>Ditrysia</taxon>
        <taxon>Tineoidea</taxon>
        <taxon>Psychidae</taxon>
        <taxon>Oiketicinae</taxon>
        <taxon>Eumeta</taxon>
    </lineage>
</organism>
<comment type="caution">
    <text evidence="2">The sequence shown here is derived from an EMBL/GenBank/DDBJ whole genome shotgun (WGS) entry which is preliminary data.</text>
</comment>
<reference evidence="2 3" key="1">
    <citation type="journal article" date="2019" name="Commun. Biol.">
        <title>The bagworm genome reveals a unique fibroin gene that provides high tensile strength.</title>
        <authorList>
            <person name="Kono N."/>
            <person name="Nakamura H."/>
            <person name="Ohtoshi R."/>
            <person name="Tomita M."/>
            <person name="Numata K."/>
            <person name="Arakawa K."/>
        </authorList>
    </citation>
    <scope>NUCLEOTIDE SEQUENCE [LARGE SCALE GENOMIC DNA]</scope>
</reference>
<sequence>MHTYAPRKDRISSGSDKRAIATDVRVVRSTRPPAAARRAVPVMVLAHSDRRCRGDVLPPAVSRRTKSRPLFLKEFQQDSPLTHPTRDEANSAA</sequence>
<dbReference type="EMBL" id="BGZK01001474">
    <property type="protein sequence ID" value="GBP80676.1"/>
    <property type="molecule type" value="Genomic_DNA"/>
</dbReference>
<evidence type="ECO:0000313" key="2">
    <source>
        <dbReference type="EMBL" id="GBP80676.1"/>
    </source>
</evidence>
<dbReference type="AlphaFoldDB" id="A0A4C1YWN9"/>
<accession>A0A4C1YWN9</accession>
<proteinExistence type="predicted"/>
<keyword evidence="3" id="KW-1185">Reference proteome</keyword>
<evidence type="ECO:0000256" key="1">
    <source>
        <dbReference type="SAM" id="MobiDB-lite"/>
    </source>
</evidence>
<feature type="compositionally biased region" description="Basic and acidic residues" evidence="1">
    <location>
        <begin position="84"/>
        <end position="93"/>
    </location>
</feature>
<evidence type="ECO:0000313" key="3">
    <source>
        <dbReference type="Proteomes" id="UP000299102"/>
    </source>
</evidence>
<gene>
    <name evidence="2" type="ORF">EVAR_49842_1</name>
</gene>
<name>A0A4C1YWN9_EUMVA</name>
<protein>
    <submittedName>
        <fullName evidence="2">Uncharacterized protein</fullName>
    </submittedName>
</protein>
<dbReference type="Proteomes" id="UP000299102">
    <property type="component" value="Unassembled WGS sequence"/>
</dbReference>
<feature type="region of interest" description="Disordered" evidence="1">
    <location>
        <begin position="55"/>
        <end position="93"/>
    </location>
</feature>